<dbReference type="GO" id="GO:0009846">
    <property type="term" value="P:pollen germination"/>
    <property type="evidence" value="ECO:0007669"/>
    <property type="project" value="InterPro"/>
</dbReference>
<keyword evidence="4 11" id="KW-0808">Transferase</keyword>
<dbReference type="GO" id="GO:0008373">
    <property type="term" value="F:sialyltransferase activity"/>
    <property type="evidence" value="ECO:0007669"/>
    <property type="project" value="InterPro"/>
</dbReference>
<protein>
    <submittedName>
        <fullName evidence="11">Sialyltransferase-like protein 1</fullName>
    </submittedName>
</protein>
<evidence type="ECO:0000256" key="9">
    <source>
        <dbReference type="ARBA" id="ARBA00023136"/>
    </source>
</evidence>
<evidence type="ECO:0000256" key="3">
    <source>
        <dbReference type="ARBA" id="ARBA00022676"/>
    </source>
</evidence>
<dbReference type="AlphaFoldDB" id="A0A1D6QKY0"/>
<keyword evidence="10" id="KW-0325">Glycoprotein</keyword>
<dbReference type="PANTHER" id="PTHR47486:SF1">
    <property type="entry name" value="SIALYLTRANSFERASE-LIKE PROTEIN 1"/>
    <property type="match status" value="1"/>
</dbReference>
<dbReference type="InParanoid" id="A0A1D6QKY0"/>
<evidence type="ECO:0000256" key="10">
    <source>
        <dbReference type="ARBA" id="ARBA00023180"/>
    </source>
</evidence>
<evidence type="ECO:0000313" key="11">
    <source>
        <dbReference type="EMBL" id="AQK58369.1"/>
    </source>
</evidence>
<accession>A0A1D6QKY0</accession>
<evidence type="ECO:0000256" key="2">
    <source>
        <dbReference type="ARBA" id="ARBA00006003"/>
    </source>
</evidence>
<name>A0A1D6QKY0_MAIZE</name>
<evidence type="ECO:0000256" key="1">
    <source>
        <dbReference type="ARBA" id="ARBA00004323"/>
    </source>
</evidence>
<comment type="subcellular location">
    <subcellularLocation>
        <location evidence="1">Golgi apparatus membrane</location>
        <topology evidence="1">Single-pass type II membrane protein</topology>
    </subcellularLocation>
</comment>
<evidence type="ECO:0000256" key="8">
    <source>
        <dbReference type="ARBA" id="ARBA00023034"/>
    </source>
</evidence>
<reference evidence="11" key="1">
    <citation type="submission" date="2015-12" db="EMBL/GenBank/DDBJ databases">
        <title>Update maize B73 reference genome by single molecule sequencing technologies.</title>
        <authorList>
            <consortium name="Maize Genome Sequencing Project"/>
            <person name="Ware D."/>
        </authorList>
    </citation>
    <scope>NUCLEOTIDE SEQUENCE</scope>
    <source>
        <tissue evidence="11">Seedling</tissue>
    </source>
</reference>
<dbReference type="Pfam" id="PF00777">
    <property type="entry name" value="Glyco_transf_29"/>
    <property type="match status" value="1"/>
</dbReference>
<dbReference type="InterPro" id="IPR044782">
    <property type="entry name" value="SIA1/STLP5"/>
</dbReference>
<gene>
    <name evidence="11" type="ORF">ZEAMMB73_Zm00001d052929</name>
</gene>
<keyword evidence="3 11" id="KW-0328">Glycosyltransferase</keyword>
<dbReference type="CDD" id="cd19952">
    <property type="entry name" value="GT29"/>
    <property type="match status" value="1"/>
</dbReference>
<dbReference type="ExpressionAtlas" id="A0A1D6QKY0">
    <property type="expression patterns" value="baseline and differential"/>
</dbReference>
<keyword evidence="5" id="KW-0812">Transmembrane</keyword>
<dbReference type="PANTHER" id="PTHR47486">
    <property type="entry name" value="SIALYLTRANSFERASE-LIKE PROTEIN 1"/>
    <property type="match status" value="1"/>
</dbReference>
<dbReference type="InterPro" id="IPR001675">
    <property type="entry name" value="Glyco_trans_29"/>
</dbReference>
<dbReference type="GO" id="GO:0009860">
    <property type="term" value="P:pollen tube growth"/>
    <property type="evidence" value="ECO:0007669"/>
    <property type="project" value="InterPro"/>
</dbReference>
<organism evidence="11">
    <name type="scientific">Zea mays</name>
    <name type="common">Maize</name>
    <dbReference type="NCBI Taxonomy" id="4577"/>
    <lineage>
        <taxon>Eukaryota</taxon>
        <taxon>Viridiplantae</taxon>
        <taxon>Streptophyta</taxon>
        <taxon>Embryophyta</taxon>
        <taxon>Tracheophyta</taxon>
        <taxon>Spermatophyta</taxon>
        <taxon>Magnoliopsida</taxon>
        <taxon>Liliopsida</taxon>
        <taxon>Poales</taxon>
        <taxon>Poaceae</taxon>
        <taxon>PACMAD clade</taxon>
        <taxon>Panicoideae</taxon>
        <taxon>Andropogonodae</taxon>
        <taxon>Andropogoneae</taxon>
        <taxon>Tripsacinae</taxon>
        <taxon>Zea</taxon>
    </lineage>
</organism>
<dbReference type="InterPro" id="IPR038578">
    <property type="entry name" value="GT29-like_sf"/>
</dbReference>
<evidence type="ECO:0000256" key="7">
    <source>
        <dbReference type="ARBA" id="ARBA00022989"/>
    </source>
</evidence>
<comment type="similarity">
    <text evidence="2">Belongs to the glycosyltransferase 29 family.</text>
</comment>
<dbReference type="EMBL" id="CM000780">
    <property type="protein sequence ID" value="AQK58369.1"/>
    <property type="molecule type" value="Genomic_DNA"/>
</dbReference>
<keyword evidence="9" id="KW-0472">Membrane</keyword>
<evidence type="ECO:0000256" key="6">
    <source>
        <dbReference type="ARBA" id="ARBA00022968"/>
    </source>
</evidence>
<keyword evidence="6" id="KW-0735">Signal-anchor</keyword>
<evidence type="ECO:0000256" key="4">
    <source>
        <dbReference type="ARBA" id="ARBA00022679"/>
    </source>
</evidence>
<keyword evidence="7" id="KW-1133">Transmembrane helix</keyword>
<dbReference type="Gene3D" id="3.90.1480.20">
    <property type="entry name" value="Glycosyl transferase family 29"/>
    <property type="match status" value="1"/>
</dbReference>
<sequence length="507" mass="57153">MTRAHLPAAAQRRPTVALLLGLALAFCLAVLSIQSSFFAAPGAPGRRLDLDADDVRELAGFQSRVQQCVASRGLGLTAHIIDHCKLVLKFPEGTNSTWYNAQFKIFEPLEYKYDVCETILLWEQYRNMTTVLTREYLDVRPDGWLDYAAKRIAQLGADKCYNHTLCDELLSILLPAKPPFHPRQFATCAVVGNSGDLLKTEFGQEIDAHDAVFRDNEAPVNKKYAKHVGLKRDFRLVVRGAARNMAPILKGSCNAVILISSNILFHMWAAFETRCDYLAFPAADEALIIKSLTHKEINAVIKELPNPVYLFQGIVLRRGAKGTGMKSIELALSMCDIVDMYGFTVDPGYTEWTRYFSAPRKGHNPLQGRAYYQLLECLGVIRIHSPMRAQRVEDWSDIPSKEEIRRAHTIAFRLKKHETGQLAELGPFSNCKVWGTVDPDYGPVSGTSDMSETRKNSNYSKWELLPFEKLRREAQEHHIQMGGVSLYKMDGNKLDDLVCVRHQRSSS</sequence>
<proteinExistence type="inferred from homology"/>
<dbReference type="GO" id="GO:0000139">
    <property type="term" value="C:Golgi membrane"/>
    <property type="evidence" value="ECO:0007669"/>
    <property type="project" value="UniProtKB-SubCell"/>
</dbReference>
<dbReference type="OMA" id="YSYDVCE"/>
<keyword evidence="8" id="KW-0333">Golgi apparatus</keyword>
<dbReference type="FunCoup" id="A0A1D6QKY0">
    <property type="interactions" value="1281"/>
</dbReference>
<evidence type="ECO:0000256" key="5">
    <source>
        <dbReference type="ARBA" id="ARBA00022692"/>
    </source>
</evidence>